<dbReference type="EC" id="2.7.13.3" evidence="2"/>
<feature type="transmembrane region" description="Helical" evidence="8">
    <location>
        <begin position="130"/>
        <end position="149"/>
    </location>
</feature>
<dbReference type="InterPro" id="IPR050482">
    <property type="entry name" value="Sensor_HK_TwoCompSys"/>
</dbReference>
<feature type="transmembrane region" description="Helical" evidence="8">
    <location>
        <begin position="64"/>
        <end position="94"/>
    </location>
</feature>
<dbReference type="GO" id="GO:0005524">
    <property type="term" value="F:ATP binding"/>
    <property type="evidence" value="ECO:0007669"/>
    <property type="project" value="UniProtKB-KW"/>
</dbReference>
<feature type="transmembrane region" description="Helical" evidence="8">
    <location>
        <begin position="106"/>
        <end position="124"/>
    </location>
</feature>
<dbReference type="RefSeq" id="WP_272435927.1">
    <property type="nucleotide sequence ID" value="NZ_JAMQKB010000004.1"/>
</dbReference>
<comment type="caution">
    <text evidence="10">The sequence shown here is derived from an EMBL/GenBank/DDBJ whole genome shotgun (WGS) entry which is preliminary data.</text>
</comment>
<dbReference type="PANTHER" id="PTHR24421">
    <property type="entry name" value="NITRATE/NITRITE SENSOR PROTEIN NARX-RELATED"/>
    <property type="match status" value="1"/>
</dbReference>
<keyword evidence="8" id="KW-0472">Membrane</keyword>
<sequence length="378" mass="42962">MQNWYHIIPKNTGLSAYVWIIFCILPFYFIIRSSSSLEIVFGILMILLFFGSYRLSFISKGWSVYVWVIIEMTISIVMTLLFGYVYFALFLAFFIGKIQNKIGFSILYGIHLLSTIGAITIVFMKENALIYSQLPFIVISIIGVLLLPFTMYNRIKREELEVQLEHANKKISRLIIMEERQRIARDLHDTLGQKLSLIGLKSDLAGKLVDKKPDAAKAEINDIHQTARMALKEVREMVSDMRGIKLKEEMIHVRQMLKAANIELRIDGNPEFTDTPLLVENVLSMCLKEAVTNIVKHSQATSCNVWIKQVPNELCIKVQDNGKGITEEMNSTQGHGIEGMRERLEFVNGSLEIESGNGTTLTIRVPNVIQQTNKGAKV</sequence>
<dbReference type="SUPFAM" id="SSF55874">
    <property type="entry name" value="ATPase domain of HSP90 chaperone/DNA topoisomerase II/histidine kinase"/>
    <property type="match status" value="1"/>
</dbReference>
<feature type="domain" description="Histidine kinase" evidence="9">
    <location>
        <begin position="186"/>
        <end position="369"/>
    </location>
</feature>
<dbReference type="Pfam" id="PF07730">
    <property type="entry name" value="HisKA_3"/>
    <property type="match status" value="1"/>
</dbReference>
<evidence type="ECO:0000256" key="6">
    <source>
        <dbReference type="ARBA" id="ARBA00022840"/>
    </source>
</evidence>
<evidence type="ECO:0000256" key="2">
    <source>
        <dbReference type="ARBA" id="ARBA00012438"/>
    </source>
</evidence>
<accession>A0A9X3WVD9</accession>
<dbReference type="Gene3D" id="1.20.5.1930">
    <property type="match status" value="1"/>
</dbReference>
<dbReference type="InterPro" id="IPR005467">
    <property type="entry name" value="His_kinase_dom"/>
</dbReference>
<keyword evidence="7" id="KW-0902">Two-component regulatory system</keyword>
<dbReference type="Gene3D" id="3.30.565.10">
    <property type="entry name" value="Histidine kinase-like ATPase, C-terminal domain"/>
    <property type="match status" value="1"/>
</dbReference>
<protein>
    <recommendedName>
        <fullName evidence="2">histidine kinase</fullName>
        <ecNumber evidence="2">2.7.13.3</ecNumber>
    </recommendedName>
</protein>
<evidence type="ECO:0000256" key="4">
    <source>
        <dbReference type="ARBA" id="ARBA00022741"/>
    </source>
</evidence>
<dbReference type="InterPro" id="IPR011712">
    <property type="entry name" value="Sig_transdc_His_kin_sub3_dim/P"/>
</dbReference>
<feature type="transmembrane region" description="Helical" evidence="8">
    <location>
        <begin position="12"/>
        <end position="31"/>
    </location>
</feature>
<dbReference type="InterPro" id="IPR003594">
    <property type="entry name" value="HATPase_dom"/>
</dbReference>
<dbReference type="GO" id="GO:0000155">
    <property type="term" value="F:phosphorelay sensor kinase activity"/>
    <property type="evidence" value="ECO:0007669"/>
    <property type="project" value="InterPro"/>
</dbReference>
<evidence type="ECO:0000256" key="7">
    <source>
        <dbReference type="ARBA" id="ARBA00023012"/>
    </source>
</evidence>
<keyword evidence="4" id="KW-0547">Nucleotide-binding</keyword>
<dbReference type="Pfam" id="PF02518">
    <property type="entry name" value="HATPase_c"/>
    <property type="match status" value="1"/>
</dbReference>
<gene>
    <name evidence="10" type="ORF">NC797_06330</name>
</gene>
<keyword evidence="11" id="KW-1185">Reference proteome</keyword>
<dbReference type="InterPro" id="IPR036890">
    <property type="entry name" value="HATPase_C_sf"/>
</dbReference>
<evidence type="ECO:0000256" key="8">
    <source>
        <dbReference type="SAM" id="Phobius"/>
    </source>
</evidence>
<dbReference type="Pfam" id="PF23540">
    <property type="entry name" value="DesK_N"/>
    <property type="match status" value="1"/>
</dbReference>
<dbReference type="PROSITE" id="PS50109">
    <property type="entry name" value="HIS_KIN"/>
    <property type="match status" value="1"/>
</dbReference>
<evidence type="ECO:0000256" key="3">
    <source>
        <dbReference type="ARBA" id="ARBA00022679"/>
    </source>
</evidence>
<keyword evidence="8" id="KW-0812">Transmembrane</keyword>
<evidence type="ECO:0000256" key="5">
    <source>
        <dbReference type="ARBA" id="ARBA00022777"/>
    </source>
</evidence>
<name>A0A9X3WVD9_9BACI</name>
<reference evidence="10" key="1">
    <citation type="submission" date="2022-06" db="EMBL/GenBank/DDBJ databases">
        <title>Aquibacillus sp. a new bacterium isolated from soil saline samples.</title>
        <authorList>
            <person name="Galisteo C."/>
            <person name="De La Haba R."/>
            <person name="Sanchez-Porro C."/>
            <person name="Ventosa A."/>
        </authorList>
    </citation>
    <scope>NUCLEOTIDE SEQUENCE</scope>
    <source>
        <strain evidence="10">3ASR75-11</strain>
    </source>
</reference>
<evidence type="ECO:0000313" key="10">
    <source>
        <dbReference type="EMBL" id="MDC3424124.1"/>
    </source>
</evidence>
<evidence type="ECO:0000256" key="1">
    <source>
        <dbReference type="ARBA" id="ARBA00000085"/>
    </source>
</evidence>
<dbReference type="InterPro" id="IPR056374">
    <property type="entry name" value="DesK/YvfT_N"/>
</dbReference>
<feature type="transmembrane region" description="Helical" evidence="8">
    <location>
        <begin position="38"/>
        <end position="58"/>
    </location>
</feature>
<keyword evidence="5 10" id="KW-0418">Kinase</keyword>
<dbReference type="AlphaFoldDB" id="A0A9X3WVD9"/>
<dbReference type="Proteomes" id="UP001145050">
    <property type="component" value="Unassembled WGS sequence"/>
</dbReference>
<dbReference type="GO" id="GO:0046983">
    <property type="term" value="F:protein dimerization activity"/>
    <property type="evidence" value="ECO:0007669"/>
    <property type="project" value="InterPro"/>
</dbReference>
<dbReference type="EMBL" id="JAMQKB010000004">
    <property type="protein sequence ID" value="MDC3424124.1"/>
    <property type="molecule type" value="Genomic_DNA"/>
</dbReference>
<dbReference type="PANTHER" id="PTHR24421:SF63">
    <property type="entry name" value="SENSOR HISTIDINE KINASE DESK"/>
    <property type="match status" value="1"/>
</dbReference>
<evidence type="ECO:0000259" key="9">
    <source>
        <dbReference type="PROSITE" id="PS50109"/>
    </source>
</evidence>
<keyword evidence="6" id="KW-0067">ATP-binding</keyword>
<organism evidence="10 11">
    <name type="scientific">Terrihalobacillus insolitus</name>
    <dbReference type="NCBI Taxonomy" id="2950438"/>
    <lineage>
        <taxon>Bacteria</taxon>
        <taxon>Bacillati</taxon>
        <taxon>Bacillota</taxon>
        <taxon>Bacilli</taxon>
        <taxon>Bacillales</taxon>
        <taxon>Bacillaceae</taxon>
        <taxon>Terrihalobacillus</taxon>
    </lineage>
</organism>
<keyword evidence="8" id="KW-1133">Transmembrane helix</keyword>
<dbReference type="GO" id="GO:0016020">
    <property type="term" value="C:membrane"/>
    <property type="evidence" value="ECO:0007669"/>
    <property type="project" value="InterPro"/>
</dbReference>
<comment type="catalytic activity">
    <reaction evidence="1">
        <text>ATP + protein L-histidine = ADP + protein N-phospho-L-histidine.</text>
        <dbReference type="EC" id="2.7.13.3"/>
    </reaction>
</comment>
<proteinExistence type="predicted"/>
<dbReference type="CDD" id="cd16917">
    <property type="entry name" value="HATPase_UhpB-NarQ-NarX-like"/>
    <property type="match status" value="1"/>
</dbReference>
<evidence type="ECO:0000313" key="11">
    <source>
        <dbReference type="Proteomes" id="UP001145050"/>
    </source>
</evidence>
<keyword evidence="3" id="KW-0808">Transferase</keyword>